<dbReference type="InterPro" id="IPR032710">
    <property type="entry name" value="NTF2-like_dom_sf"/>
</dbReference>
<protein>
    <submittedName>
        <fullName evidence="2">SnoaL-like domain-containing protein</fullName>
    </submittedName>
</protein>
<dbReference type="Gene3D" id="3.10.450.50">
    <property type="match status" value="1"/>
</dbReference>
<sequence>MMRIAKHPHEVGLYVGAYMEEGDLDGIVSLFHPECVICFPPEEAPKHGHQAVREIFGSLIAGRPKVHNTVTGVQECGDIALLQHDWRFEDTEGNLLGEGKSTEVVRRLPNGGWGFFIDCPLGPPPVS</sequence>
<keyword evidence="3" id="KW-1185">Reference proteome</keyword>
<accession>A0ABY1NSY0</accession>
<organism evidence="2 3">
    <name type="scientific">Roseibium denhamense</name>
    <dbReference type="NCBI Taxonomy" id="76305"/>
    <lineage>
        <taxon>Bacteria</taxon>
        <taxon>Pseudomonadati</taxon>
        <taxon>Pseudomonadota</taxon>
        <taxon>Alphaproteobacteria</taxon>
        <taxon>Hyphomicrobiales</taxon>
        <taxon>Stappiaceae</taxon>
        <taxon>Roseibium</taxon>
    </lineage>
</organism>
<dbReference type="Pfam" id="PF12680">
    <property type="entry name" value="SnoaL_2"/>
    <property type="match status" value="1"/>
</dbReference>
<dbReference type="EMBL" id="FXTT01000002">
    <property type="protein sequence ID" value="SMP17371.1"/>
    <property type="molecule type" value="Genomic_DNA"/>
</dbReference>
<evidence type="ECO:0000313" key="2">
    <source>
        <dbReference type="EMBL" id="SMP17371.1"/>
    </source>
</evidence>
<evidence type="ECO:0000313" key="3">
    <source>
        <dbReference type="Proteomes" id="UP001157914"/>
    </source>
</evidence>
<dbReference type="SUPFAM" id="SSF54427">
    <property type="entry name" value="NTF2-like"/>
    <property type="match status" value="1"/>
</dbReference>
<dbReference type="RefSeq" id="WP_155190558.1">
    <property type="nucleotide sequence ID" value="NZ_BAAAEA010000003.1"/>
</dbReference>
<proteinExistence type="predicted"/>
<name>A0ABY1NSY0_9HYPH</name>
<gene>
    <name evidence="2" type="ORF">SAMN06265374_1819</name>
</gene>
<evidence type="ECO:0000259" key="1">
    <source>
        <dbReference type="Pfam" id="PF12680"/>
    </source>
</evidence>
<comment type="caution">
    <text evidence="2">The sequence shown here is derived from an EMBL/GenBank/DDBJ whole genome shotgun (WGS) entry which is preliminary data.</text>
</comment>
<reference evidence="2 3" key="1">
    <citation type="submission" date="2017-05" db="EMBL/GenBank/DDBJ databases">
        <authorList>
            <person name="Varghese N."/>
            <person name="Submissions S."/>
        </authorList>
    </citation>
    <scope>NUCLEOTIDE SEQUENCE [LARGE SCALE GENOMIC DNA]</scope>
    <source>
        <strain evidence="2 3">DSM 15949</strain>
    </source>
</reference>
<dbReference type="Proteomes" id="UP001157914">
    <property type="component" value="Unassembled WGS sequence"/>
</dbReference>
<dbReference type="InterPro" id="IPR037401">
    <property type="entry name" value="SnoaL-like"/>
</dbReference>
<feature type="domain" description="SnoaL-like" evidence="1">
    <location>
        <begin position="19"/>
        <end position="89"/>
    </location>
</feature>